<dbReference type="PIRSF" id="PIRSF000124">
    <property type="entry name" value="UDPglc_GDPman_dh"/>
    <property type="match status" value="1"/>
</dbReference>
<dbReference type="InterPro" id="IPR001732">
    <property type="entry name" value="UDP-Glc/GDP-Man_DH_N"/>
</dbReference>
<comment type="similarity">
    <text evidence="3">Belongs to the UDP-glucose/GDP-mannose dehydrogenase family.</text>
</comment>
<dbReference type="Pfam" id="PF00984">
    <property type="entry name" value="UDPG_MGDP_dh"/>
    <property type="match status" value="1"/>
</dbReference>
<protein>
    <recommendedName>
        <fullName evidence="3">UDP-glucose 6-dehydrogenase</fullName>
        <ecNumber evidence="3">1.1.1.22</ecNumber>
    </recommendedName>
</protein>
<dbReference type="EMBL" id="CAJVCE010000011">
    <property type="protein sequence ID" value="CAG7647776.1"/>
    <property type="molecule type" value="Genomic_DNA"/>
</dbReference>
<evidence type="ECO:0000256" key="3">
    <source>
        <dbReference type="PIRNR" id="PIRNR000124"/>
    </source>
</evidence>
<keyword evidence="2 3" id="KW-0520">NAD</keyword>
<comment type="catalytic activity">
    <reaction evidence="3">
        <text>UDP-alpha-D-glucose + 2 NAD(+) + H2O = UDP-alpha-D-glucuronate + 2 NADH + 3 H(+)</text>
        <dbReference type="Rhea" id="RHEA:23596"/>
        <dbReference type="ChEBI" id="CHEBI:15377"/>
        <dbReference type="ChEBI" id="CHEBI:15378"/>
        <dbReference type="ChEBI" id="CHEBI:57540"/>
        <dbReference type="ChEBI" id="CHEBI:57945"/>
        <dbReference type="ChEBI" id="CHEBI:58052"/>
        <dbReference type="ChEBI" id="CHEBI:58885"/>
        <dbReference type="EC" id="1.1.1.22"/>
    </reaction>
</comment>
<evidence type="ECO:0000313" key="6">
    <source>
        <dbReference type="Proteomes" id="UP000730618"/>
    </source>
</evidence>
<dbReference type="PANTHER" id="PTHR43750:SF3">
    <property type="entry name" value="UDP-GLUCOSE 6-DEHYDROGENASE TUAD"/>
    <property type="match status" value="1"/>
</dbReference>
<evidence type="ECO:0000313" key="5">
    <source>
        <dbReference type="EMBL" id="CAG7647776.1"/>
    </source>
</evidence>
<gene>
    <name evidence="5" type="primary">ywqF_2</name>
    <name evidence="5" type="ORF">PAECIP111802_04061</name>
</gene>
<organism evidence="5 6">
    <name type="scientific">Paenibacillus allorhizosphaerae</name>
    <dbReference type="NCBI Taxonomy" id="2849866"/>
    <lineage>
        <taxon>Bacteria</taxon>
        <taxon>Bacillati</taxon>
        <taxon>Bacillota</taxon>
        <taxon>Bacilli</taxon>
        <taxon>Bacillales</taxon>
        <taxon>Paenibacillaceae</taxon>
        <taxon>Paenibacillus</taxon>
    </lineage>
</organism>
<keyword evidence="1 3" id="KW-0560">Oxidoreductase</keyword>
<dbReference type="InterPro" id="IPR014026">
    <property type="entry name" value="UDP-Glc/GDP-Man_DH_dimer"/>
</dbReference>
<dbReference type="GO" id="GO:0003979">
    <property type="term" value="F:UDP-glucose 6-dehydrogenase activity"/>
    <property type="evidence" value="ECO:0007669"/>
    <property type="project" value="UniProtKB-EC"/>
</dbReference>
<accession>A0ABN7TMY6</accession>
<keyword evidence="6" id="KW-1185">Reference proteome</keyword>
<dbReference type="Pfam" id="PF03720">
    <property type="entry name" value="UDPG_MGDP_dh_C"/>
    <property type="match status" value="1"/>
</dbReference>
<name>A0ABN7TMY6_9BACL</name>
<dbReference type="PANTHER" id="PTHR43750">
    <property type="entry name" value="UDP-GLUCOSE 6-DEHYDROGENASE TUAD"/>
    <property type="match status" value="1"/>
</dbReference>
<dbReference type="EC" id="1.1.1.22" evidence="3"/>
<dbReference type="Proteomes" id="UP000730618">
    <property type="component" value="Unassembled WGS sequence"/>
</dbReference>
<dbReference type="SMART" id="SM00984">
    <property type="entry name" value="UDPG_MGDP_dh_C"/>
    <property type="match status" value="1"/>
</dbReference>
<dbReference type="InterPro" id="IPR028357">
    <property type="entry name" value="UDPglc_DH_bac"/>
</dbReference>
<dbReference type="PIRSF" id="PIRSF500134">
    <property type="entry name" value="UDPglc_DH_bac"/>
    <property type="match status" value="1"/>
</dbReference>
<evidence type="ECO:0000256" key="2">
    <source>
        <dbReference type="ARBA" id="ARBA00023027"/>
    </source>
</evidence>
<dbReference type="NCBIfam" id="TIGR03026">
    <property type="entry name" value="NDP-sugDHase"/>
    <property type="match status" value="1"/>
</dbReference>
<feature type="domain" description="UDP-glucose/GDP-mannose dehydrogenase C-terminal" evidence="4">
    <location>
        <begin position="313"/>
        <end position="424"/>
    </location>
</feature>
<dbReference type="InterPro" id="IPR014027">
    <property type="entry name" value="UDP-Glc/GDP-Man_DH_C"/>
</dbReference>
<dbReference type="InterPro" id="IPR017476">
    <property type="entry name" value="UDP-Glc/GDP-Man"/>
</dbReference>
<dbReference type="Pfam" id="PF03721">
    <property type="entry name" value="UDPG_MGDP_dh_N"/>
    <property type="match status" value="1"/>
</dbReference>
<sequence>MKVTVVGSGYVGTTTALVLAGLGHQVIGYDIDAGKVERLNDGELPFTEPGLDQMLRDLLGSGRITFTSDSRSAVTESEILMISVGTPSMPNGGADLTYLRQVLDTIAAHIDGPKIVVTKSTVPIGTNRWMKQRLSDIIDTQKYPVEVISNPEFLREGEALYDSLHPSRTVIGGENESAMEQVKKLYESLQTTYLVCNYETAEMIKYASNGFLAAKISFINEIARLADRVGADIRGVAKGMGMDPRISPHHLYAGIGYGGSCFPKDVDELLYFGSQQKTELHLLRQVKRINDSQIAWFADKMQSILPLEGKRIAVLGVAFKENTDDQRESPGIKMIEQLLGRGVQEIRVIDPTVASLEQIHWSKGFDRTQLSRVGVLTDAREAVAGAHAVVLATPWPQFADYPWEEWAQIAESTYFFDGRNYLDPVEMRSKGWHFTGIARGETT</sequence>
<dbReference type="RefSeq" id="WP_218100349.1">
    <property type="nucleotide sequence ID" value="NZ_CAJVCE010000011.1"/>
</dbReference>
<evidence type="ECO:0000256" key="1">
    <source>
        <dbReference type="ARBA" id="ARBA00023002"/>
    </source>
</evidence>
<proteinExistence type="inferred from homology"/>
<reference evidence="5 6" key="1">
    <citation type="submission" date="2021-06" db="EMBL/GenBank/DDBJ databases">
        <authorList>
            <person name="Criscuolo A."/>
        </authorList>
    </citation>
    <scope>NUCLEOTIDE SEQUENCE [LARGE SCALE GENOMIC DNA]</scope>
    <source>
        <strain evidence="6">CIP 111802</strain>
    </source>
</reference>
<comment type="caution">
    <text evidence="5">The sequence shown here is derived from an EMBL/GenBank/DDBJ whole genome shotgun (WGS) entry which is preliminary data.</text>
</comment>
<evidence type="ECO:0000259" key="4">
    <source>
        <dbReference type="SMART" id="SM00984"/>
    </source>
</evidence>